<dbReference type="EMBL" id="CP053941">
    <property type="protein sequence ID" value="QKG92052.1"/>
    <property type="molecule type" value="Genomic_DNA"/>
</dbReference>
<reference evidence="3 4" key="1">
    <citation type="submission" date="2020-05" db="EMBL/GenBank/DDBJ databases">
        <title>Halorubrum RHB-C sp.nov., an extremely halophilic archaeon isolated from solar salt farm.</title>
        <authorList>
            <person name="Ho H."/>
            <person name="Danganan R.E."/>
            <person name="Dedeles G.R."/>
            <person name="Kim S.-G."/>
        </authorList>
    </citation>
    <scope>NUCLEOTIDE SEQUENCE [LARGE SCALE GENOMIC DNA]</scope>
    <source>
        <strain evidence="3 4">RHB-C</strain>
    </source>
</reference>
<dbReference type="InterPro" id="IPR029044">
    <property type="entry name" value="Nucleotide-diphossugar_trans"/>
</dbReference>
<dbReference type="Gene3D" id="3.90.550.10">
    <property type="entry name" value="Spore Coat Polysaccharide Biosynthesis Protein SpsA, Chain A"/>
    <property type="match status" value="1"/>
</dbReference>
<dbReference type="RefSeq" id="WP_173228601.1">
    <property type="nucleotide sequence ID" value="NZ_CP053941.1"/>
</dbReference>
<proteinExistence type="predicted"/>
<dbReference type="InterPro" id="IPR001173">
    <property type="entry name" value="Glyco_trans_2-like"/>
</dbReference>
<gene>
    <name evidence="3" type="ORF">HPS36_04035</name>
</gene>
<evidence type="ECO:0000313" key="4">
    <source>
        <dbReference type="Proteomes" id="UP000505020"/>
    </source>
</evidence>
<dbReference type="InterPro" id="IPR050256">
    <property type="entry name" value="Glycosyltransferase_2"/>
</dbReference>
<dbReference type="Pfam" id="PF00535">
    <property type="entry name" value="Glycos_transf_2"/>
    <property type="match status" value="1"/>
</dbReference>
<dbReference type="PANTHER" id="PTHR48090:SF7">
    <property type="entry name" value="RFBJ PROTEIN"/>
    <property type="match status" value="1"/>
</dbReference>
<dbReference type="PANTHER" id="PTHR48090">
    <property type="entry name" value="UNDECAPRENYL-PHOSPHATE 4-DEOXY-4-FORMAMIDO-L-ARABINOSE TRANSFERASE-RELATED"/>
    <property type="match status" value="1"/>
</dbReference>
<dbReference type="GeneID" id="55594143"/>
<keyword evidence="1" id="KW-0472">Membrane</keyword>
<dbReference type="Proteomes" id="UP000505020">
    <property type="component" value="Chromosome"/>
</dbReference>
<feature type="transmembrane region" description="Helical" evidence="1">
    <location>
        <begin position="33"/>
        <end position="53"/>
    </location>
</feature>
<dbReference type="CDD" id="cd04179">
    <property type="entry name" value="DPM_DPG-synthase_like"/>
    <property type="match status" value="1"/>
</dbReference>
<dbReference type="AlphaFoldDB" id="A0A7D3XZB9"/>
<dbReference type="Pfam" id="PF10066">
    <property type="entry name" value="DUF2304"/>
    <property type="match status" value="1"/>
</dbReference>
<accession>A0A7D3XZB9</accession>
<dbReference type="InterPro" id="IPR019277">
    <property type="entry name" value="DUF2304"/>
</dbReference>
<keyword evidence="4" id="KW-1185">Reference proteome</keyword>
<name>A0A7D3XZB9_9EURY</name>
<feature type="transmembrane region" description="Helical" evidence="1">
    <location>
        <begin position="65"/>
        <end position="85"/>
    </location>
</feature>
<dbReference type="KEGG" id="hsai:HPS36_04035"/>
<feature type="transmembrane region" description="Helical" evidence="1">
    <location>
        <begin position="6"/>
        <end position="21"/>
    </location>
</feature>
<protein>
    <submittedName>
        <fullName evidence="3">DUF2304 family protein</fullName>
    </submittedName>
</protein>
<feature type="domain" description="Glycosyltransferase 2-like" evidence="2">
    <location>
        <begin position="122"/>
        <end position="277"/>
    </location>
</feature>
<keyword evidence="1" id="KW-1133">Transmembrane helix</keyword>
<evidence type="ECO:0000259" key="2">
    <source>
        <dbReference type="Pfam" id="PF00535"/>
    </source>
</evidence>
<keyword evidence="1" id="KW-0812">Transmembrane</keyword>
<evidence type="ECO:0000256" key="1">
    <source>
        <dbReference type="SAM" id="Phobius"/>
    </source>
</evidence>
<evidence type="ECO:0000313" key="3">
    <source>
        <dbReference type="EMBL" id="QKG92052.1"/>
    </source>
</evidence>
<dbReference type="SUPFAM" id="SSF53448">
    <property type="entry name" value="Nucleotide-diphospho-sugar transferases"/>
    <property type="match status" value="1"/>
</dbReference>
<sequence length="343" mass="37256">MNAPLTGLFVFGGLAAIMWGGERYRSHFAKRDLIIGVGVGTGFLLFAIAPAFYDAVGALLSLDSRFVTTSLFGNLFLIVMVLYLYTTLRDTQRDISDLSRSLSVTETMTEPRTDGGNHPIAIVIPAYNEAASIESVLDALPDHIRGYPIEAIVVSDGSDDDTATRAAEAGATVAEHPINQGQGGALRTGFLVAEEKNAEVVVTMDADGQHPVDELENLVAPVLDGEADYVMGSRYRGIDQSGNGVVRKSGIKFFTWLINRLTKSDITDCTNGYRAIRGSEIGKLTLTEERFSAPELIIEARKNGMQIEEIPIVIQEREAGETKKPQLGYALGLTRTVLTTWIR</sequence>
<organism evidence="3 4">
    <name type="scientific">Halorubrum salinarum</name>
    <dbReference type="NCBI Taxonomy" id="2739057"/>
    <lineage>
        <taxon>Archaea</taxon>
        <taxon>Methanobacteriati</taxon>
        <taxon>Methanobacteriota</taxon>
        <taxon>Stenosarchaea group</taxon>
        <taxon>Halobacteria</taxon>
        <taxon>Halobacteriales</taxon>
        <taxon>Haloferacaceae</taxon>
        <taxon>Halorubrum</taxon>
    </lineage>
</organism>